<proteinExistence type="predicted"/>
<dbReference type="OrthoDB" id="197839at2759"/>
<dbReference type="AlphaFoldDB" id="A0A814LDS6"/>
<protein>
    <recommendedName>
        <fullName evidence="3">LamG-like jellyroll fold domain-containing protein</fullName>
    </recommendedName>
</protein>
<dbReference type="InterPro" id="IPR013320">
    <property type="entry name" value="ConA-like_dom_sf"/>
</dbReference>
<feature type="domain" description="LamG-like jellyroll fold" evidence="3">
    <location>
        <begin position="2"/>
        <end position="138"/>
    </location>
</feature>
<keyword evidence="1" id="KW-0732">Signal</keyword>
<dbReference type="SMART" id="SM00560">
    <property type="entry name" value="LamGL"/>
    <property type="match status" value="1"/>
</dbReference>
<sequence>MSLWVQRTSTDGGTLIHYSTQTDGQGWCIVPLGFSSVGNIIATAWAPDNQVTGPILSINNWTHIATTYSQTSGLTLYVNGVSVGSTGAQSSNASSAVVILTLGNSLNGTGCSSQSIVPGTFSGYIDEFRVYSRELSAAEVSVFTKDKTCFDAIMDGDETDIDCGGSCLACAAYQMCKVDLDCTTGTSLISLDSIDGVVHGIYNTKINQNSQAAEVYSKSGQYHLKESPAQACDGDIYTKYLNYGECENTRDGIECGSNTGFYLELKRGASLVTGLQICTANDFPERDPLTMSLEGSNQSESKLTLGSSWALIYNGDSGLKTNPGRHTCGIVQQFNNTIRLDNKLNSLANIRVTFKLILNCSNDNNDNNPWQKGQLFRQSTEQVSKDPFYKLLKSGIAFIRLIIIDFHLYF</sequence>
<dbReference type="SUPFAM" id="SSF49899">
    <property type="entry name" value="Concanavalin A-like lectins/glucanases"/>
    <property type="match status" value="1"/>
</dbReference>
<gene>
    <name evidence="5" type="ORF">OKA104_LOCUS30493</name>
    <name evidence="4" type="ORF">VCS650_LOCUS18086</name>
</gene>
<evidence type="ECO:0000313" key="4">
    <source>
        <dbReference type="EMBL" id="CAF1063598.1"/>
    </source>
</evidence>
<organism evidence="4 6">
    <name type="scientific">Adineta steineri</name>
    <dbReference type="NCBI Taxonomy" id="433720"/>
    <lineage>
        <taxon>Eukaryota</taxon>
        <taxon>Metazoa</taxon>
        <taxon>Spiralia</taxon>
        <taxon>Gnathifera</taxon>
        <taxon>Rotifera</taxon>
        <taxon>Eurotatoria</taxon>
        <taxon>Bdelloidea</taxon>
        <taxon>Adinetida</taxon>
        <taxon>Adinetidae</taxon>
        <taxon>Adineta</taxon>
    </lineage>
</organism>
<dbReference type="EMBL" id="CAJNON010000170">
    <property type="protein sequence ID" value="CAF1063598.1"/>
    <property type="molecule type" value="Genomic_DNA"/>
</dbReference>
<evidence type="ECO:0000313" key="5">
    <source>
        <dbReference type="EMBL" id="CAF4013096.1"/>
    </source>
</evidence>
<comment type="caution">
    <text evidence="4">The sequence shown here is derived from an EMBL/GenBank/DDBJ whole genome shotgun (WGS) entry which is preliminary data.</text>
</comment>
<evidence type="ECO:0000313" key="6">
    <source>
        <dbReference type="Proteomes" id="UP000663891"/>
    </source>
</evidence>
<name>A0A814LDS6_9BILA</name>
<accession>A0A814LDS6</accession>
<evidence type="ECO:0000256" key="2">
    <source>
        <dbReference type="ARBA" id="ARBA00023157"/>
    </source>
</evidence>
<dbReference type="Gene3D" id="2.60.120.200">
    <property type="match status" value="1"/>
</dbReference>
<dbReference type="Proteomes" id="UP000663891">
    <property type="component" value="Unassembled WGS sequence"/>
</dbReference>
<dbReference type="Pfam" id="PF13385">
    <property type="entry name" value="Laminin_G_3"/>
    <property type="match status" value="1"/>
</dbReference>
<dbReference type="InterPro" id="IPR006558">
    <property type="entry name" value="LamG-like"/>
</dbReference>
<dbReference type="EMBL" id="CAJOAY010003273">
    <property type="protein sequence ID" value="CAF4013096.1"/>
    <property type="molecule type" value="Genomic_DNA"/>
</dbReference>
<reference evidence="4" key="1">
    <citation type="submission" date="2021-02" db="EMBL/GenBank/DDBJ databases">
        <authorList>
            <person name="Nowell W R."/>
        </authorList>
    </citation>
    <scope>NUCLEOTIDE SEQUENCE</scope>
</reference>
<evidence type="ECO:0000256" key="1">
    <source>
        <dbReference type="ARBA" id="ARBA00022729"/>
    </source>
</evidence>
<dbReference type="Proteomes" id="UP000663881">
    <property type="component" value="Unassembled WGS sequence"/>
</dbReference>
<keyword evidence="2" id="KW-1015">Disulfide bond</keyword>
<evidence type="ECO:0000259" key="3">
    <source>
        <dbReference type="SMART" id="SM00560"/>
    </source>
</evidence>